<evidence type="ECO:0000256" key="10">
    <source>
        <dbReference type="ARBA" id="ARBA00049359"/>
    </source>
</evidence>
<dbReference type="InterPro" id="IPR027443">
    <property type="entry name" value="IPNS-like_sf"/>
</dbReference>
<comment type="similarity">
    <text evidence="11">Belongs to the iron/ascorbate-dependent oxidoreductase family.</text>
</comment>
<comment type="pathway">
    <text evidence="2">Alkene biosynthesis; ethylene biosynthesis via 2-oxoglutarate.</text>
</comment>
<dbReference type="GO" id="GO:0051213">
    <property type="term" value="F:dioxygenase activity"/>
    <property type="evidence" value="ECO:0007669"/>
    <property type="project" value="UniProtKB-KW"/>
</dbReference>
<evidence type="ECO:0000313" key="14">
    <source>
        <dbReference type="Proteomes" id="UP001596116"/>
    </source>
</evidence>
<keyword evidence="14" id="KW-1185">Reference proteome</keyword>
<dbReference type="Gene3D" id="2.60.120.330">
    <property type="entry name" value="B-lactam Antibiotic, Isopenicillin N Synthase, Chain"/>
    <property type="match status" value="1"/>
</dbReference>
<dbReference type="InterPro" id="IPR044861">
    <property type="entry name" value="IPNS-like_FE2OG_OXY"/>
</dbReference>
<evidence type="ECO:0000256" key="6">
    <source>
        <dbReference type="ARBA" id="ARBA00022666"/>
    </source>
</evidence>
<comment type="catalytic activity">
    <reaction evidence="9">
        <text>2-oxoglutarate + O2 + 2 H(+) = ethene + 3 CO2 + H2O</text>
        <dbReference type="Rhea" id="RHEA:31523"/>
        <dbReference type="ChEBI" id="CHEBI:15377"/>
        <dbReference type="ChEBI" id="CHEBI:15378"/>
        <dbReference type="ChEBI" id="CHEBI:15379"/>
        <dbReference type="ChEBI" id="CHEBI:16526"/>
        <dbReference type="ChEBI" id="CHEBI:16810"/>
        <dbReference type="ChEBI" id="CHEBI:18153"/>
        <dbReference type="EC" id="1.13.12.19"/>
    </reaction>
</comment>
<dbReference type="Pfam" id="PF03171">
    <property type="entry name" value="2OG-FeII_Oxy"/>
    <property type="match status" value="1"/>
</dbReference>
<dbReference type="Proteomes" id="UP001596116">
    <property type="component" value="Unassembled WGS sequence"/>
</dbReference>
<dbReference type="InterPro" id="IPR026992">
    <property type="entry name" value="DIOX_N"/>
</dbReference>
<dbReference type="SUPFAM" id="SSF51197">
    <property type="entry name" value="Clavaminate synthase-like"/>
    <property type="match status" value="1"/>
</dbReference>
<keyword evidence="13" id="KW-0223">Dioxygenase</keyword>
<gene>
    <name evidence="13" type="ORF">ACFMB1_15180</name>
</gene>
<evidence type="ECO:0000259" key="12">
    <source>
        <dbReference type="PROSITE" id="PS51471"/>
    </source>
</evidence>
<organism evidence="13 14">
    <name type="scientific">Hyphococcus aureus</name>
    <dbReference type="NCBI Taxonomy" id="2666033"/>
    <lineage>
        <taxon>Bacteria</taxon>
        <taxon>Pseudomonadati</taxon>
        <taxon>Pseudomonadota</taxon>
        <taxon>Alphaproteobacteria</taxon>
        <taxon>Parvularculales</taxon>
        <taxon>Parvularculaceae</taxon>
        <taxon>Hyphococcus</taxon>
    </lineage>
</organism>
<reference evidence="13 14" key="1">
    <citation type="submission" date="2024-09" db="EMBL/GenBank/DDBJ databases">
        <authorList>
            <person name="Zhang Z.-H."/>
        </authorList>
    </citation>
    <scope>NUCLEOTIDE SEQUENCE [LARGE SCALE GENOMIC DNA]</scope>
    <source>
        <strain evidence="13 14">HHTR114</strain>
    </source>
</reference>
<evidence type="ECO:0000256" key="8">
    <source>
        <dbReference type="ARBA" id="ARBA00031282"/>
    </source>
</evidence>
<keyword evidence="11" id="KW-0479">Metal-binding</keyword>
<evidence type="ECO:0000256" key="2">
    <source>
        <dbReference type="ARBA" id="ARBA00004767"/>
    </source>
</evidence>
<comment type="cofactor">
    <cofactor evidence="1">
        <name>Fe(2+)</name>
        <dbReference type="ChEBI" id="CHEBI:29033"/>
    </cofactor>
</comment>
<evidence type="ECO:0000256" key="5">
    <source>
        <dbReference type="ARBA" id="ARBA00019045"/>
    </source>
</evidence>
<feature type="domain" description="Fe2OG dioxygenase" evidence="12">
    <location>
        <begin position="170"/>
        <end position="276"/>
    </location>
</feature>
<dbReference type="PANTHER" id="PTHR47990">
    <property type="entry name" value="2-OXOGLUTARATE (2OG) AND FE(II)-DEPENDENT OXYGENASE SUPERFAMILY PROTEIN-RELATED"/>
    <property type="match status" value="1"/>
</dbReference>
<sequence length="315" mass="35678">MARKYDRVPELSLKAYTDGDLTARREFEEALYEGFKYFGFIILKDHKVSRDLLQRAYDKSAEFFALPENYKMDFFRKDGQRGYTPFGREHAKDSDHPDLKEFWHVGREFEAGSALEKIYPANMWPEKPEGFRQTFIELYDALEDAGLAMLEALAPSLDVPRDFFRKMATDGNSILRLLHYPPVPEGADPGSIRAAAHEDINLITILVAANGAGLQLLDRDGKWLPVDTDPDNLIVDAGDMLARVCNDVIPATTHRVINPEGSVNESRYSMPFFMHPHSDALLSCLDSCKGDGAKYKDITAHEFLTQRLREIGLAE</sequence>
<evidence type="ECO:0000256" key="4">
    <source>
        <dbReference type="ARBA" id="ARBA00012531"/>
    </source>
</evidence>
<comment type="catalytic activity">
    <reaction evidence="10">
        <text>L-arginine + 2-oxoglutarate + O2 = guanidine + L-glutamate 5-semialdehyde + succinate + CO2</text>
        <dbReference type="Rhea" id="RHEA:31535"/>
        <dbReference type="ChEBI" id="CHEBI:15379"/>
        <dbReference type="ChEBI" id="CHEBI:16526"/>
        <dbReference type="ChEBI" id="CHEBI:16810"/>
        <dbReference type="ChEBI" id="CHEBI:30031"/>
        <dbReference type="ChEBI" id="CHEBI:30087"/>
        <dbReference type="ChEBI" id="CHEBI:32682"/>
        <dbReference type="ChEBI" id="CHEBI:58066"/>
        <dbReference type="EC" id="1.14.20.7"/>
    </reaction>
</comment>
<protein>
    <recommendedName>
        <fullName evidence="5">2-oxoglutarate-dependent ethylene/succinate-forming enzyme</fullName>
        <ecNumber evidence="4">1.13.12.19</ecNumber>
        <ecNumber evidence="3">1.14.20.7</ecNumber>
    </recommendedName>
    <alternativeName>
        <fullName evidence="7">2-oxoglutarate dioxygenase (ethylene-forming)</fullName>
    </alternativeName>
    <alternativeName>
        <fullName evidence="8">2-oxoglutarate/L-arginine monooxygenase/decarboxylase (succinate-forming)</fullName>
    </alternativeName>
</protein>
<keyword evidence="11" id="KW-0560">Oxidoreductase</keyword>
<evidence type="ECO:0000256" key="11">
    <source>
        <dbReference type="RuleBase" id="RU003682"/>
    </source>
</evidence>
<evidence type="ECO:0000256" key="1">
    <source>
        <dbReference type="ARBA" id="ARBA00001954"/>
    </source>
</evidence>
<dbReference type="InterPro" id="IPR050231">
    <property type="entry name" value="Iron_ascorbate_oxido_reductase"/>
</dbReference>
<dbReference type="EC" id="1.13.12.19" evidence="4"/>
<name>A0ABW1KZW0_9PROT</name>
<dbReference type="PROSITE" id="PS51471">
    <property type="entry name" value="FE2OG_OXY"/>
    <property type="match status" value="1"/>
</dbReference>
<keyword evidence="6" id="KW-0266">Ethylene biosynthesis</keyword>
<dbReference type="RefSeq" id="WP_379881850.1">
    <property type="nucleotide sequence ID" value="NZ_JBHPON010000002.1"/>
</dbReference>
<evidence type="ECO:0000256" key="9">
    <source>
        <dbReference type="ARBA" id="ARBA00047725"/>
    </source>
</evidence>
<keyword evidence="11" id="KW-0408">Iron</keyword>
<evidence type="ECO:0000256" key="3">
    <source>
        <dbReference type="ARBA" id="ARBA00012293"/>
    </source>
</evidence>
<dbReference type="EMBL" id="JBHPON010000002">
    <property type="protein sequence ID" value="MFC6036900.1"/>
    <property type="molecule type" value="Genomic_DNA"/>
</dbReference>
<dbReference type="Pfam" id="PF14226">
    <property type="entry name" value="DIOX_N"/>
    <property type="match status" value="1"/>
</dbReference>
<comment type="caution">
    <text evidence="13">The sequence shown here is derived from an EMBL/GenBank/DDBJ whole genome shotgun (WGS) entry which is preliminary data.</text>
</comment>
<dbReference type="InterPro" id="IPR005123">
    <property type="entry name" value="Oxoglu/Fe-dep_dioxygenase_dom"/>
</dbReference>
<dbReference type="EC" id="1.14.20.7" evidence="3"/>
<evidence type="ECO:0000313" key="13">
    <source>
        <dbReference type="EMBL" id="MFC6036900.1"/>
    </source>
</evidence>
<proteinExistence type="inferred from homology"/>
<accession>A0ABW1KZW0</accession>
<evidence type="ECO:0000256" key="7">
    <source>
        <dbReference type="ARBA" id="ARBA00031011"/>
    </source>
</evidence>